<proteinExistence type="predicted"/>
<keyword evidence="2" id="KW-1185">Reference proteome</keyword>
<name>A0A8H2ZPB0_9HELO</name>
<organism evidence="1 2">
    <name type="scientific">Sclerotinia trifoliorum</name>
    <dbReference type="NCBI Taxonomy" id="28548"/>
    <lineage>
        <taxon>Eukaryota</taxon>
        <taxon>Fungi</taxon>
        <taxon>Dikarya</taxon>
        <taxon>Ascomycota</taxon>
        <taxon>Pezizomycotina</taxon>
        <taxon>Leotiomycetes</taxon>
        <taxon>Helotiales</taxon>
        <taxon>Sclerotiniaceae</taxon>
        <taxon>Sclerotinia</taxon>
    </lineage>
</organism>
<dbReference type="OrthoDB" id="10351263at2759"/>
<accession>A0A8H2ZPB0</accession>
<dbReference type="Proteomes" id="UP000624404">
    <property type="component" value="Unassembled WGS sequence"/>
</dbReference>
<comment type="caution">
    <text evidence="1">The sequence shown here is derived from an EMBL/GenBank/DDBJ whole genome shotgun (WGS) entry which is preliminary data.</text>
</comment>
<evidence type="ECO:0000313" key="1">
    <source>
        <dbReference type="EMBL" id="CAD6444220.1"/>
    </source>
</evidence>
<protein>
    <submittedName>
        <fullName evidence="1">2a3e9512-39dc-4de5-a46b-48f5bfbeca70</fullName>
    </submittedName>
</protein>
<evidence type="ECO:0000313" key="2">
    <source>
        <dbReference type="Proteomes" id="UP000624404"/>
    </source>
</evidence>
<reference evidence="1" key="1">
    <citation type="submission" date="2020-10" db="EMBL/GenBank/DDBJ databases">
        <authorList>
            <person name="Kusch S."/>
        </authorList>
    </citation>
    <scope>NUCLEOTIDE SEQUENCE</scope>
    <source>
        <strain evidence="1">SwB9</strain>
    </source>
</reference>
<dbReference type="EMBL" id="CAJHIA010000011">
    <property type="protein sequence ID" value="CAD6444220.1"/>
    <property type="molecule type" value="Genomic_DNA"/>
</dbReference>
<sequence length="151" mass="17014">MSWIIDISPLHSHKPTKLIAVWKLQKYNLTERELHPIALEAPDVKTTEEKLSKLVDWMQAPMPNALCFFSGPPPSDPPGSAPILSTHTSDATKRITYGCISYGRRLVCCLSDFLDEKQPITGVIRFLVAQLLRIYAGELGKKFRSEEFSDI</sequence>
<gene>
    <name evidence="1" type="ORF">SCLTRI_LOCUS4012</name>
</gene>
<dbReference type="AlphaFoldDB" id="A0A8H2ZPB0"/>